<keyword evidence="1" id="KW-0812">Transmembrane</keyword>
<feature type="transmembrane region" description="Helical" evidence="1">
    <location>
        <begin position="83"/>
        <end position="102"/>
    </location>
</feature>
<evidence type="ECO:0000313" key="2">
    <source>
        <dbReference type="EMBL" id="QBA21831.1"/>
    </source>
</evidence>
<sequence length="151" mass="17771">MKEFKLNQFYSFLKRWLIITIFISVVTFLQFYWSMGTLSERVSSGCIDCSFFEDAVYISLIAGGFLSIVFSLLFFVKKIVFKASVEFLFLIFVWLFWNYTLFVDRESSWSTYDFNSEIQYTVSLSFLPVTVLGCLCVVILHYQEIKARFVS</sequence>
<keyword evidence="1" id="KW-1133">Transmembrane helix</keyword>
<dbReference type="EMBL" id="CP035532">
    <property type="protein sequence ID" value="QBA21831.1"/>
    <property type="molecule type" value="Genomic_DNA"/>
</dbReference>
<accession>A0A411DN81</accession>
<dbReference type="AlphaFoldDB" id="A0A411DN81"/>
<feature type="transmembrane region" description="Helical" evidence="1">
    <location>
        <begin position="55"/>
        <end position="76"/>
    </location>
</feature>
<evidence type="ECO:0000256" key="1">
    <source>
        <dbReference type="SAM" id="Phobius"/>
    </source>
</evidence>
<proteinExistence type="predicted"/>
<feature type="transmembrane region" description="Helical" evidence="1">
    <location>
        <begin position="122"/>
        <end position="142"/>
    </location>
</feature>
<keyword evidence="1" id="KW-0472">Membrane</keyword>
<name>A0A411DN81_CHRID</name>
<reference evidence="2" key="1">
    <citation type="submission" date="2019-01" db="EMBL/GenBank/DDBJ databases">
        <title>Whole Genome Sequencing for Putative Detection of Antimicrobial Resistance and Potential Virulence Factors in Chryseobacterium indologenes isolated from Nile Tilapia in Tanzania.</title>
        <authorList>
            <person name="Mwega E."/>
            <person name="Mutoloki S."/>
            <person name="Mugimba K."/>
            <person name="Colquhoun D."/>
            <person name="Mdegela R."/>
            <person name="Evensen O."/>
            <person name="Wasteson Y."/>
        </authorList>
    </citation>
    <scope>NUCLEOTIDE SEQUENCE [LARGE SCALE GENOMIC DNA]</scope>
    <source>
        <strain evidence="2">StR 01</strain>
    </source>
</reference>
<organism evidence="2">
    <name type="scientific">Chryseobacterium indologenes</name>
    <name type="common">Flavobacterium indologenes</name>
    <dbReference type="NCBI Taxonomy" id="253"/>
    <lineage>
        <taxon>Bacteria</taxon>
        <taxon>Pseudomonadati</taxon>
        <taxon>Bacteroidota</taxon>
        <taxon>Flavobacteriia</taxon>
        <taxon>Flavobacteriales</taxon>
        <taxon>Weeksellaceae</taxon>
        <taxon>Chryseobacterium group</taxon>
        <taxon>Chryseobacterium</taxon>
    </lineage>
</organism>
<gene>
    <name evidence="2" type="ORF">EU348_11770</name>
</gene>
<feature type="transmembrane region" description="Helical" evidence="1">
    <location>
        <begin position="12"/>
        <end position="35"/>
    </location>
</feature>
<protein>
    <submittedName>
        <fullName evidence="2">Uncharacterized protein</fullName>
    </submittedName>
</protein>